<gene>
    <name evidence="2" type="ORF">FY550_06190</name>
</gene>
<keyword evidence="3" id="KW-1185">Reference proteome</keyword>
<dbReference type="OrthoDB" id="9800957at2"/>
<dbReference type="SUPFAM" id="SSF56059">
    <property type="entry name" value="Glutathione synthetase ATP-binding domain-like"/>
    <property type="match status" value="1"/>
</dbReference>
<dbReference type="RefSeq" id="WP_070977317.1">
    <property type="nucleotide sequence ID" value="NZ_CP043420.1"/>
</dbReference>
<dbReference type="Pfam" id="PF08443">
    <property type="entry name" value="RimK"/>
    <property type="match status" value="1"/>
</dbReference>
<dbReference type="GO" id="GO:0005524">
    <property type="term" value="F:ATP binding"/>
    <property type="evidence" value="ECO:0007669"/>
    <property type="project" value="UniProtKB-UniRule"/>
</dbReference>
<evidence type="ECO:0000313" key="3">
    <source>
        <dbReference type="Proteomes" id="UP000322553"/>
    </source>
</evidence>
<dbReference type="InterPro" id="IPR011761">
    <property type="entry name" value="ATP-grasp"/>
</dbReference>
<organism evidence="2 3">
    <name type="scientific">Kushneria phosphatilytica</name>
    <dbReference type="NCBI Taxonomy" id="657387"/>
    <lineage>
        <taxon>Bacteria</taxon>
        <taxon>Pseudomonadati</taxon>
        <taxon>Pseudomonadota</taxon>
        <taxon>Gammaproteobacteria</taxon>
        <taxon>Oceanospirillales</taxon>
        <taxon>Halomonadaceae</taxon>
        <taxon>Kushneria</taxon>
    </lineage>
</organism>
<dbReference type="Gene3D" id="3.40.50.20">
    <property type="match status" value="1"/>
</dbReference>
<dbReference type="Proteomes" id="UP000322553">
    <property type="component" value="Chromosome"/>
</dbReference>
<dbReference type="PANTHER" id="PTHR21621">
    <property type="entry name" value="RIBOSOMAL PROTEIN S6 MODIFICATION PROTEIN"/>
    <property type="match status" value="1"/>
</dbReference>
<dbReference type="InterPro" id="IPR013651">
    <property type="entry name" value="ATP-grasp_RimK-type"/>
</dbReference>
<dbReference type="Gene3D" id="3.30.470.20">
    <property type="entry name" value="ATP-grasp fold, B domain"/>
    <property type="match status" value="1"/>
</dbReference>
<dbReference type="EMBL" id="CP043420">
    <property type="protein sequence ID" value="QEL10749.1"/>
    <property type="molecule type" value="Genomic_DNA"/>
</dbReference>
<dbReference type="AlphaFoldDB" id="A0A1S1NYZ3"/>
<reference evidence="2 3" key="1">
    <citation type="submission" date="2019-08" db="EMBL/GenBank/DDBJ databases">
        <title>Complete genome sequence of Kushneria sp. YCWA18, a halophilic phosphate-solubilizing bacterium isolated from Daqiao saltern in China.</title>
        <authorList>
            <person name="Du G.-X."/>
            <person name="Qu L.-Y."/>
        </authorList>
    </citation>
    <scope>NUCLEOTIDE SEQUENCE [LARGE SCALE GENOMIC DNA]</scope>
    <source>
        <strain evidence="2 3">YCWA18</strain>
    </source>
</reference>
<accession>A0A1S1NYZ3</accession>
<protein>
    <submittedName>
        <fullName evidence="2">RimK family protein</fullName>
    </submittedName>
</protein>
<dbReference type="STRING" id="657387.BH688_02425"/>
<dbReference type="Pfam" id="PF14401">
    <property type="entry name" value="RLAN"/>
    <property type="match status" value="1"/>
</dbReference>
<dbReference type="InterPro" id="IPR025839">
    <property type="entry name" value="RLAN_dom"/>
</dbReference>
<name>A0A1S1NYZ3_9GAMM</name>
<evidence type="ECO:0000256" key="1">
    <source>
        <dbReference type="ARBA" id="ARBA00023211"/>
    </source>
</evidence>
<keyword evidence="1" id="KW-0464">Manganese</keyword>
<dbReference type="PANTHER" id="PTHR21621:SF0">
    <property type="entry name" value="BETA-CITRYLGLUTAMATE SYNTHASE B-RELATED"/>
    <property type="match status" value="1"/>
</dbReference>
<proteinExistence type="predicted"/>
<dbReference type="GO" id="GO:0018169">
    <property type="term" value="F:ribosomal S6-glutamic acid ligase activity"/>
    <property type="evidence" value="ECO:0007669"/>
    <property type="project" value="TreeGrafter"/>
</dbReference>
<dbReference type="PROSITE" id="PS50975">
    <property type="entry name" value="ATP_GRASP"/>
    <property type="match status" value="1"/>
</dbReference>
<sequence length="496" mass="56670">MSRLRIVVDRLADWRPYYPSDDLITADDYLALEAAARPDDATHVINLCNGLDYLGTGYYVSLLAEARGQRVQPGVETLNQLSRKALIDLELAGLDELMAELARRGTLTGEAMRLRIFFGRTGDEGLDRLGRRLFERLPCPMMEARLSRRGDRWQLSRLKPLPLSALEEGEEDRFASALNLHSRKVWRTPAARRRYRFDLAMLVDPKESLPPSNRSAIKQFIRAGRERGIDVSLITRRDEGRLAAFDGLFIRETTRLDHHTWRMARRAEHEGLVVIDDPQSILRCTNKVYLHALLHARGIPAPQGHLLYRGDPKRLRDLAATLSWPQVLKIPDGAFSRGVVRIDSPQQLETEAKRLFEDSALLLLQEWMPTEYDWRIGILDGRVLFASRYFMARGHWQIYDHSHGRVRSGGFDTVDPTEVPEKVIRAALRATRLIGNGLYGVDIKQAGERVVVIEVNDNPNLDAGVEDVMLGRELYGRVMDCFLERMERPHRPREAS</sequence>
<evidence type="ECO:0000313" key="2">
    <source>
        <dbReference type="EMBL" id="QEL10749.1"/>
    </source>
</evidence>
<dbReference type="KEGG" id="kuy:FY550_06190"/>
<dbReference type="GO" id="GO:0046872">
    <property type="term" value="F:metal ion binding"/>
    <property type="evidence" value="ECO:0007669"/>
    <property type="project" value="InterPro"/>
</dbReference>
<dbReference type="GO" id="GO:0005737">
    <property type="term" value="C:cytoplasm"/>
    <property type="evidence" value="ECO:0007669"/>
    <property type="project" value="TreeGrafter"/>
</dbReference>
<dbReference type="GO" id="GO:0009432">
    <property type="term" value="P:SOS response"/>
    <property type="evidence" value="ECO:0007669"/>
    <property type="project" value="TreeGrafter"/>
</dbReference>